<evidence type="ECO:0000313" key="1">
    <source>
        <dbReference type="EMBL" id="QSS57713.1"/>
    </source>
</evidence>
<reference evidence="1" key="1">
    <citation type="submission" date="2021-01" db="EMBL/GenBank/DDBJ databases">
        <title>Chromosome-level genome assembly of a human fungal pathogen reveals clustering of transcriptionally co-regulated genes.</title>
        <authorList>
            <person name="Voorhies M."/>
            <person name="Cohen S."/>
            <person name="Shea T.P."/>
            <person name="Petrus S."/>
            <person name="Munoz J.F."/>
            <person name="Poplawski S."/>
            <person name="Goldman W.E."/>
            <person name="Michael T."/>
            <person name="Cuomo C.A."/>
            <person name="Sil A."/>
            <person name="Beyhan S."/>
        </authorList>
    </citation>
    <scope>NUCLEOTIDE SEQUENCE</scope>
    <source>
        <strain evidence="1">H88</strain>
    </source>
</reference>
<dbReference type="VEuPathDB" id="FungiDB:I7I53_11987"/>
<dbReference type="EMBL" id="CP069107">
    <property type="protein sequence ID" value="QSS57713.1"/>
    <property type="molecule type" value="Genomic_DNA"/>
</dbReference>
<sequence length="110" mass="12233">MESLHRPPAVNISNIDPRDPYTLFSLYISESDIQNIAHFINAYAEIQIARNPAINAFILHQLATTGSTTGSGTGSTTLSHVQFHQQLYHQLFEFSSSLPSTQSNPDLNHH</sequence>
<dbReference type="Proteomes" id="UP000663419">
    <property type="component" value="Chromosome 6"/>
</dbReference>
<evidence type="ECO:0000313" key="2">
    <source>
        <dbReference type="Proteomes" id="UP000663419"/>
    </source>
</evidence>
<name>A0A8A1LYV8_AJEC8</name>
<gene>
    <name evidence="1" type="ORF">I7I53_11987</name>
</gene>
<protein>
    <submittedName>
        <fullName evidence="1">Uncharacterized protein</fullName>
    </submittedName>
</protein>
<accession>A0A8A1LYV8</accession>
<dbReference type="AlphaFoldDB" id="A0A8A1LYV8"/>
<proteinExistence type="predicted"/>
<organism evidence="1 2">
    <name type="scientific">Ajellomyces capsulatus (strain H88)</name>
    <name type="common">Darling's disease fungus</name>
    <name type="synonym">Histoplasma capsulatum</name>
    <dbReference type="NCBI Taxonomy" id="544711"/>
    <lineage>
        <taxon>Eukaryota</taxon>
        <taxon>Fungi</taxon>
        <taxon>Dikarya</taxon>
        <taxon>Ascomycota</taxon>
        <taxon>Pezizomycotina</taxon>
        <taxon>Eurotiomycetes</taxon>
        <taxon>Eurotiomycetidae</taxon>
        <taxon>Onygenales</taxon>
        <taxon>Ajellomycetaceae</taxon>
        <taxon>Histoplasma</taxon>
    </lineage>
</organism>